<dbReference type="Pfam" id="PF01075">
    <property type="entry name" value="Glyco_transf_9"/>
    <property type="match status" value="1"/>
</dbReference>
<keyword evidence="4" id="KW-1185">Reference proteome</keyword>
<dbReference type="CDD" id="cd03789">
    <property type="entry name" value="GT9_LPS_heptosyltransferase"/>
    <property type="match status" value="1"/>
</dbReference>
<keyword evidence="2" id="KW-0808">Transferase</keyword>
<reference evidence="3 4" key="1">
    <citation type="journal article" date="2019" name="Int. J. Syst. Evol. Microbiol.">
        <title>The Global Catalogue of Microorganisms (GCM) 10K type strain sequencing project: providing services to taxonomists for standard genome sequencing and annotation.</title>
        <authorList>
            <consortium name="The Broad Institute Genomics Platform"/>
            <consortium name="The Broad Institute Genome Sequencing Center for Infectious Disease"/>
            <person name="Wu L."/>
            <person name="Ma J."/>
        </authorList>
    </citation>
    <scope>NUCLEOTIDE SEQUENCE [LARGE SCALE GENOMIC DNA]</scope>
    <source>
        <strain evidence="3 4">JCM 16034</strain>
    </source>
</reference>
<dbReference type="SUPFAM" id="SSF53756">
    <property type="entry name" value="UDP-Glycosyltransferase/glycogen phosphorylase"/>
    <property type="match status" value="1"/>
</dbReference>
<dbReference type="InterPro" id="IPR002201">
    <property type="entry name" value="Glyco_trans_9"/>
</dbReference>
<dbReference type="Gene3D" id="3.40.50.2000">
    <property type="entry name" value="Glycogen Phosphorylase B"/>
    <property type="match status" value="2"/>
</dbReference>
<evidence type="ECO:0000256" key="2">
    <source>
        <dbReference type="ARBA" id="ARBA00022679"/>
    </source>
</evidence>
<dbReference type="EMBL" id="BAAAQW010000012">
    <property type="protein sequence ID" value="GAA2202890.1"/>
    <property type="molecule type" value="Genomic_DNA"/>
</dbReference>
<dbReference type="PANTHER" id="PTHR30160:SF1">
    <property type="entry name" value="LIPOPOLYSACCHARIDE 1,2-N-ACETYLGLUCOSAMINETRANSFERASE-RELATED"/>
    <property type="match status" value="1"/>
</dbReference>
<evidence type="ECO:0000313" key="4">
    <source>
        <dbReference type="Proteomes" id="UP001500432"/>
    </source>
</evidence>
<dbReference type="RefSeq" id="WP_344300906.1">
    <property type="nucleotide sequence ID" value="NZ_BAAAQW010000012.1"/>
</dbReference>
<comment type="caution">
    <text evidence="3">The sequence shown here is derived from an EMBL/GenBank/DDBJ whole genome shotgun (WGS) entry which is preliminary data.</text>
</comment>
<dbReference type="Proteomes" id="UP001500432">
    <property type="component" value="Unassembled WGS sequence"/>
</dbReference>
<organism evidence="3 4">
    <name type="scientific">Sinomonas flava</name>
    <dbReference type="NCBI Taxonomy" id="496857"/>
    <lineage>
        <taxon>Bacteria</taxon>
        <taxon>Bacillati</taxon>
        <taxon>Actinomycetota</taxon>
        <taxon>Actinomycetes</taxon>
        <taxon>Micrococcales</taxon>
        <taxon>Micrococcaceae</taxon>
        <taxon>Sinomonas</taxon>
    </lineage>
</organism>
<sequence length="331" mass="34884">MSASDAKPVLLVLRALKLGDLLVAVPALRGLRRAFPQHELVLAAASWLEPIVPLIGGINRLLPTPGLDDPLPPLGPVDVAVNLHGKGIESRTRLEELQPAHRLGHEAKGWPGPVWDDTLHERERWVRLLRWHGIAADAEDYHLAEPEASTPAVGATIVHVGAAYGSRQWPVERFAAVACQLASDGHDVVVTGGAADRPRAQDVTTAAGLAESACVAGEWALDEFAAAVRAARVVITADTSAAHLASAYRTPSVVLFGPAAPEQWGPPADGPHIVLTDAAVRRGDPFAAEPDPAILAVMPGHVLDAVARLEQGNGVERLPGRARPRAGGVTR</sequence>
<dbReference type="PANTHER" id="PTHR30160">
    <property type="entry name" value="TETRAACYLDISACCHARIDE 4'-KINASE-RELATED"/>
    <property type="match status" value="1"/>
</dbReference>
<dbReference type="InterPro" id="IPR051199">
    <property type="entry name" value="LPS_LOS_Heptosyltrfase"/>
</dbReference>
<accession>A0ABN3C0Z0</accession>
<gene>
    <name evidence="3" type="ORF">GCM10009849_33100</name>
</gene>
<name>A0ABN3C0Z0_9MICC</name>
<proteinExistence type="predicted"/>
<evidence type="ECO:0000313" key="3">
    <source>
        <dbReference type="EMBL" id="GAA2202890.1"/>
    </source>
</evidence>
<evidence type="ECO:0000256" key="1">
    <source>
        <dbReference type="ARBA" id="ARBA00022676"/>
    </source>
</evidence>
<keyword evidence="1" id="KW-0328">Glycosyltransferase</keyword>
<protein>
    <submittedName>
        <fullName evidence="3">Glycosyltransferase family 9 protein</fullName>
    </submittedName>
</protein>